<accession>A0A0E9SUR5</accession>
<organism evidence="1">
    <name type="scientific">Anguilla anguilla</name>
    <name type="common">European freshwater eel</name>
    <name type="synonym">Muraena anguilla</name>
    <dbReference type="NCBI Taxonomy" id="7936"/>
    <lineage>
        <taxon>Eukaryota</taxon>
        <taxon>Metazoa</taxon>
        <taxon>Chordata</taxon>
        <taxon>Craniata</taxon>
        <taxon>Vertebrata</taxon>
        <taxon>Euteleostomi</taxon>
        <taxon>Actinopterygii</taxon>
        <taxon>Neopterygii</taxon>
        <taxon>Teleostei</taxon>
        <taxon>Anguilliformes</taxon>
        <taxon>Anguillidae</taxon>
        <taxon>Anguilla</taxon>
    </lineage>
</organism>
<name>A0A0E9SUR5_ANGAN</name>
<reference evidence="1" key="1">
    <citation type="submission" date="2014-11" db="EMBL/GenBank/DDBJ databases">
        <authorList>
            <person name="Amaro Gonzalez C."/>
        </authorList>
    </citation>
    <scope>NUCLEOTIDE SEQUENCE</scope>
</reference>
<dbReference type="EMBL" id="GBXM01063531">
    <property type="protein sequence ID" value="JAH45046.1"/>
    <property type="molecule type" value="Transcribed_RNA"/>
</dbReference>
<reference evidence="1" key="2">
    <citation type="journal article" date="2015" name="Fish Shellfish Immunol.">
        <title>Early steps in the European eel (Anguilla anguilla)-Vibrio vulnificus interaction in the gills: Role of the RtxA13 toxin.</title>
        <authorList>
            <person name="Callol A."/>
            <person name="Pajuelo D."/>
            <person name="Ebbesson L."/>
            <person name="Teles M."/>
            <person name="MacKenzie S."/>
            <person name="Amaro C."/>
        </authorList>
    </citation>
    <scope>NUCLEOTIDE SEQUENCE</scope>
</reference>
<proteinExistence type="predicted"/>
<dbReference type="AlphaFoldDB" id="A0A0E9SUR5"/>
<sequence length="29" mass="3332">MPRCHIPCTHLLTFKGFKYSSLNQLVPAE</sequence>
<evidence type="ECO:0000313" key="1">
    <source>
        <dbReference type="EMBL" id="JAH45046.1"/>
    </source>
</evidence>
<protein>
    <submittedName>
        <fullName evidence="1">Uncharacterized protein</fullName>
    </submittedName>
</protein>